<sequence length="151" mass="16268">MSAKDEGYQIALQEAKIGQAEGGLPVGACIVSKDGKILGRGRNSRQQSGSPILHAETAAFDAERGLPTSAFHGATLYTTMSPCWMCTGASVWFQVGRVVIGDSTTYTGPENILRDNGIEVVVLNTEECISISKKFIENSPEKWTDTVREKS</sequence>
<protein>
    <recommendedName>
        <fullName evidence="15">Cytosine deaminase</fullName>
        <ecNumber evidence="14">3.5.4.1</ecNumber>
    </recommendedName>
    <alternativeName>
        <fullName evidence="16">Cytosine aminohydrolase</fullName>
    </alternativeName>
</protein>
<dbReference type="PANTHER" id="PTHR11079:SF190">
    <property type="entry name" value="CYTOSINE DEAMINASE"/>
    <property type="match status" value="1"/>
</dbReference>
<dbReference type="GO" id="GO:0008835">
    <property type="term" value="F:diaminohydroxyphosphoribosylaminopyrimidine deaminase activity"/>
    <property type="evidence" value="ECO:0007669"/>
    <property type="project" value="TreeGrafter"/>
</dbReference>
<evidence type="ECO:0000256" key="7">
    <source>
        <dbReference type="ARBA" id="ARBA00022723"/>
    </source>
</evidence>
<dbReference type="CDD" id="cd01285">
    <property type="entry name" value="nucleoside_deaminase"/>
    <property type="match status" value="1"/>
</dbReference>
<gene>
    <name evidence="18" type="primary">FCY1_1</name>
    <name evidence="18" type="ORF">LTR09_003407</name>
</gene>
<comment type="subcellular location">
    <subcellularLocation>
        <location evidence="3">Cytoplasm</location>
    </subcellularLocation>
    <subcellularLocation>
        <location evidence="2">Nucleus</location>
    </subcellularLocation>
</comment>
<evidence type="ECO:0000256" key="10">
    <source>
        <dbReference type="ARBA" id="ARBA00023242"/>
    </source>
</evidence>
<evidence type="ECO:0000256" key="13">
    <source>
        <dbReference type="ARBA" id="ARBA00060700"/>
    </source>
</evidence>
<dbReference type="Proteomes" id="UP001271007">
    <property type="component" value="Unassembled WGS sequence"/>
</dbReference>
<evidence type="ECO:0000256" key="2">
    <source>
        <dbReference type="ARBA" id="ARBA00004123"/>
    </source>
</evidence>
<comment type="pathway">
    <text evidence="13">Pyrimidine metabolism; UMP biosynthesis via salvage pathway; uracil from cytosine: step 1/1.</text>
</comment>
<keyword evidence="7" id="KW-0479">Metal-binding</keyword>
<comment type="function">
    <text evidence="12">Catalyzes the hydrolytic deamination of cytosine to uracil or 5-methylcytosine to thymine. Is involved in the pyrimidine salvage pathway, which allows the cell to utilize cytosine for pyrimidine nucleotide synthesis.</text>
</comment>
<organism evidence="18 19">
    <name type="scientific">Extremus antarcticus</name>
    <dbReference type="NCBI Taxonomy" id="702011"/>
    <lineage>
        <taxon>Eukaryota</taxon>
        <taxon>Fungi</taxon>
        <taxon>Dikarya</taxon>
        <taxon>Ascomycota</taxon>
        <taxon>Pezizomycotina</taxon>
        <taxon>Dothideomycetes</taxon>
        <taxon>Dothideomycetidae</taxon>
        <taxon>Mycosphaerellales</taxon>
        <taxon>Extremaceae</taxon>
        <taxon>Extremus</taxon>
    </lineage>
</organism>
<evidence type="ECO:0000256" key="16">
    <source>
        <dbReference type="ARBA" id="ARBA00084039"/>
    </source>
</evidence>
<dbReference type="EC" id="3.5.4.1" evidence="14"/>
<evidence type="ECO:0000256" key="12">
    <source>
        <dbReference type="ARBA" id="ARBA00056232"/>
    </source>
</evidence>
<dbReference type="GO" id="GO:0019858">
    <property type="term" value="P:cytosine metabolic process"/>
    <property type="evidence" value="ECO:0007669"/>
    <property type="project" value="TreeGrafter"/>
</dbReference>
<name>A0AAJ0DK27_9PEZI</name>
<keyword evidence="10" id="KW-0539">Nucleus</keyword>
<evidence type="ECO:0000256" key="4">
    <source>
        <dbReference type="ARBA" id="ARBA00006576"/>
    </source>
</evidence>
<keyword evidence="6" id="KW-0963">Cytoplasm</keyword>
<keyword evidence="8 18" id="KW-0378">Hydrolase</keyword>
<evidence type="ECO:0000256" key="11">
    <source>
        <dbReference type="ARBA" id="ARBA00050113"/>
    </source>
</evidence>
<dbReference type="InterPro" id="IPR016193">
    <property type="entry name" value="Cytidine_deaminase-like"/>
</dbReference>
<reference evidence="18" key="1">
    <citation type="submission" date="2023-04" db="EMBL/GenBank/DDBJ databases">
        <title>Black Yeasts Isolated from many extreme environments.</title>
        <authorList>
            <person name="Coleine C."/>
            <person name="Stajich J.E."/>
            <person name="Selbmann L."/>
        </authorList>
    </citation>
    <scope>NUCLEOTIDE SEQUENCE</scope>
    <source>
        <strain evidence="18">CCFEE 5312</strain>
    </source>
</reference>
<dbReference type="GO" id="GO:0005737">
    <property type="term" value="C:cytoplasm"/>
    <property type="evidence" value="ECO:0007669"/>
    <property type="project" value="UniProtKB-SubCell"/>
</dbReference>
<evidence type="ECO:0000313" key="19">
    <source>
        <dbReference type="Proteomes" id="UP001271007"/>
    </source>
</evidence>
<evidence type="ECO:0000259" key="17">
    <source>
        <dbReference type="PROSITE" id="PS51747"/>
    </source>
</evidence>
<dbReference type="GO" id="GO:0046872">
    <property type="term" value="F:metal ion binding"/>
    <property type="evidence" value="ECO:0007669"/>
    <property type="project" value="UniProtKB-KW"/>
</dbReference>
<feature type="domain" description="CMP/dCMP-type deaminase" evidence="17">
    <location>
        <begin position="2"/>
        <end position="120"/>
    </location>
</feature>
<dbReference type="EMBL" id="JAWDJX010000008">
    <property type="protein sequence ID" value="KAK3055487.1"/>
    <property type="molecule type" value="Genomic_DNA"/>
</dbReference>
<keyword evidence="19" id="KW-1185">Reference proteome</keyword>
<comment type="caution">
    <text evidence="18">The sequence shown here is derived from an EMBL/GenBank/DDBJ whole genome shotgun (WGS) entry which is preliminary data.</text>
</comment>
<evidence type="ECO:0000256" key="9">
    <source>
        <dbReference type="ARBA" id="ARBA00022833"/>
    </source>
</evidence>
<evidence type="ECO:0000256" key="3">
    <source>
        <dbReference type="ARBA" id="ARBA00004496"/>
    </source>
</evidence>
<evidence type="ECO:0000256" key="1">
    <source>
        <dbReference type="ARBA" id="ARBA00001947"/>
    </source>
</evidence>
<dbReference type="GO" id="GO:0008655">
    <property type="term" value="P:pyrimidine-containing compound salvage"/>
    <property type="evidence" value="ECO:0007669"/>
    <property type="project" value="TreeGrafter"/>
</dbReference>
<dbReference type="GO" id="GO:0004131">
    <property type="term" value="F:cytosine deaminase activity"/>
    <property type="evidence" value="ECO:0007669"/>
    <property type="project" value="UniProtKB-EC"/>
</dbReference>
<proteinExistence type="inferred from homology"/>
<dbReference type="PROSITE" id="PS51747">
    <property type="entry name" value="CYT_DCMP_DEAMINASES_2"/>
    <property type="match status" value="1"/>
</dbReference>
<dbReference type="Gene3D" id="3.40.140.10">
    <property type="entry name" value="Cytidine Deaminase, domain 2"/>
    <property type="match status" value="1"/>
</dbReference>
<evidence type="ECO:0000256" key="5">
    <source>
        <dbReference type="ARBA" id="ARBA00011738"/>
    </source>
</evidence>
<evidence type="ECO:0000313" key="18">
    <source>
        <dbReference type="EMBL" id="KAK3055487.1"/>
    </source>
</evidence>
<keyword evidence="9" id="KW-0862">Zinc</keyword>
<evidence type="ECO:0000256" key="8">
    <source>
        <dbReference type="ARBA" id="ARBA00022801"/>
    </source>
</evidence>
<dbReference type="GO" id="GO:0005634">
    <property type="term" value="C:nucleus"/>
    <property type="evidence" value="ECO:0007669"/>
    <property type="project" value="UniProtKB-SubCell"/>
</dbReference>
<dbReference type="AlphaFoldDB" id="A0AAJ0DK27"/>
<accession>A0AAJ0DK27</accession>
<dbReference type="Pfam" id="PF00383">
    <property type="entry name" value="dCMP_cyt_deam_1"/>
    <property type="match status" value="1"/>
</dbReference>
<dbReference type="SUPFAM" id="SSF53927">
    <property type="entry name" value="Cytidine deaminase-like"/>
    <property type="match status" value="1"/>
</dbReference>
<dbReference type="FunFam" id="3.40.140.10:FF:000016">
    <property type="entry name" value="Cytosine deaminase"/>
    <property type="match status" value="1"/>
</dbReference>
<dbReference type="PANTHER" id="PTHR11079">
    <property type="entry name" value="CYTOSINE DEAMINASE FAMILY MEMBER"/>
    <property type="match status" value="1"/>
</dbReference>
<comment type="catalytic activity">
    <reaction evidence="11">
        <text>cytosine + H2O + H(+) = uracil + NH4(+)</text>
        <dbReference type="Rhea" id="RHEA:20605"/>
        <dbReference type="ChEBI" id="CHEBI:15377"/>
        <dbReference type="ChEBI" id="CHEBI:15378"/>
        <dbReference type="ChEBI" id="CHEBI:16040"/>
        <dbReference type="ChEBI" id="CHEBI:17568"/>
        <dbReference type="ChEBI" id="CHEBI:28938"/>
        <dbReference type="EC" id="3.5.4.1"/>
    </reaction>
</comment>
<evidence type="ECO:0000256" key="6">
    <source>
        <dbReference type="ARBA" id="ARBA00022490"/>
    </source>
</evidence>
<comment type="similarity">
    <text evidence="4">Belongs to the cytidine and deoxycytidylate deaminase family.</text>
</comment>
<comment type="cofactor">
    <cofactor evidence="1">
        <name>Zn(2+)</name>
        <dbReference type="ChEBI" id="CHEBI:29105"/>
    </cofactor>
</comment>
<dbReference type="InterPro" id="IPR002125">
    <property type="entry name" value="CMP_dCMP_dom"/>
</dbReference>
<evidence type="ECO:0000256" key="14">
    <source>
        <dbReference type="ARBA" id="ARBA00066550"/>
    </source>
</evidence>
<dbReference type="GO" id="GO:0046087">
    <property type="term" value="P:cytidine metabolic process"/>
    <property type="evidence" value="ECO:0007669"/>
    <property type="project" value="TreeGrafter"/>
</dbReference>
<evidence type="ECO:0000256" key="15">
    <source>
        <dbReference type="ARBA" id="ARBA00074321"/>
    </source>
</evidence>
<comment type="subunit">
    <text evidence="5">Homodimer.</text>
</comment>